<organism evidence="1 2">
    <name type="scientific">Bremerella volcania</name>
    <dbReference type="NCBI Taxonomy" id="2527984"/>
    <lineage>
        <taxon>Bacteria</taxon>
        <taxon>Pseudomonadati</taxon>
        <taxon>Planctomycetota</taxon>
        <taxon>Planctomycetia</taxon>
        <taxon>Pirellulales</taxon>
        <taxon>Pirellulaceae</taxon>
        <taxon>Bremerella</taxon>
    </lineage>
</organism>
<accession>A0A518C4W6</accession>
<dbReference type="EMBL" id="CP036289">
    <property type="protein sequence ID" value="QDU74261.1"/>
    <property type="molecule type" value="Genomic_DNA"/>
</dbReference>
<sequence>MKNQLFAGHHFAMGLIVLACASSRGVAAAEEPAAKPSSYVAATVFDEDVRLRVISEAEVEHNRAKLSDKDFARWQADSRWRPLVSKVSYQVMSDWAEQNNVRPSREEIQQLFADEATQHLQPYASPEGKKQVAAAMGWGIGASVDWVTAKALHEKYGGPIAISSFGGCIAIEGRNRLVKE</sequence>
<evidence type="ECO:0000313" key="1">
    <source>
        <dbReference type="EMBL" id="QDU74261.1"/>
    </source>
</evidence>
<dbReference type="Proteomes" id="UP000318626">
    <property type="component" value="Chromosome"/>
</dbReference>
<protein>
    <submittedName>
        <fullName evidence="1">Uncharacterized protein</fullName>
    </submittedName>
</protein>
<dbReference type="OrthoDB" id="9853682at2"/>
<keyword evidence="2" id="KW-1185">Reference proteome</keyword>
<dbReference type="PROSITE" id="PS51257">
    <property type="entry name" value="PROKAR_LIPOPROTEIN"/>
    <property type="match status" value="1"/>
</dbReference>
<gene>
    <name evidence="1" type="ORF">Pan97_12680</name>
</gene>
<dbReference type="AlphaFoldDB" id="A0A518C4W6"/>
<evidence type="ECO:0000313" key="2">
    <source>
        <dbReference type="Proteomes" id="UP000318626"/>
    </source>
</evidence>
<name>A0A518C4W6_9BACT</name>
<reference evidence="2" key="1">
    <citation type="submission" date="2019-02" db="EMBL/GenBank/DDBJ databases">
        <title>Deep-cultivation of Planctomycetes and their phenomic and genomic characterization uncovers novel biology.</title>
        <authorList>
            <person name="Wiegand S."/>
            <person name="Jogler M."/>
            <person name="Boedeker C."/>
            <person name="Pinto D."/>
            <person name="Vollmers J."/>
            <person name="Rivas-Marin E."/>
            <person name="Kohn T."/>
            <person name="Peeters S.H."/>
            <person name="Heuer A."/>
            <person name="Rast P."/>
            <person name="Oberbeckmann S."/>
            <person name="Bunk B."/>
            <person name="Jeske O."/>
            <person name="Meyerdierks A."/>
            <person name="Storesund J.E."/>
            <person name="Kallscheuer N."/>
            <person name="Luecker S."/>
            <person name="Lage O.M."/>
            <person name="Pohl T."/>
            <person name="Merkel B.J."/>
            <person name="Hornburger P."/>
            <person name="Mueller R.-W."/>
            <person name="Bruemmer F."/>
            <person name="Labrenz M."/>
            <person name="Spormann A.M."/>
            <person name="Op den Camp H."/>
            <person name="Overmann J."/>
            <person name="Amann R."/>
            <person name="Jetten M.S.M."/>
            <person name="Mascher T."/>
            <person name="Medema M.H."/>
            <person name="Devos D.P."/>
            <person name="Kaster A.-K."/>
            <person name="Ovreas L."/>
            <person name="Rohde M."/>
            <person name="Galperin M.Y."/>
            <person name="Jogler C."/>
        </authorList>
    </citation>
    <scope>NUCLEOTIDE SEQUENCE [LARGE SCALE GENOMIC DNA]</scope>
    <source>
        <strain evidence="2">Pan97</strain>
    </source>
</reference>
<dbReference type="RefSeq" id="WP_144971245.1">
    <property type="nucleotide sequence ID" value="NZ_CP036289.1"/>
</dbReference>
<proteinExistence type="predicted"/>
<dbReference type="KEGG" id="bvo:Pan97_12680"/>